<proteinExistence type="predicted"/>
<sequence>MLLVNSIKLKDGRKFDSDIVLIQAGIRPIIDLAKSAN</sequence>
<comment type="caution">
    <text evidence="1">The sequence shown here is derived from an EMBL/GenBank/DDBJ whole genome shotgun (WGS) entry which is preliminary data.</text>
</comment>
<accession>X1UPH2</accession>
<reference evidence="1" key="1">
    <citation type="journal article" date="2014" name="Front. Microbiol.">
        <title>High frequency of phylogenetically diverse reductive dehalogenase-homologous genes in deep subseafloor sedimentary metagenomes.</title>
        <authorList>
            <person name="Kawai M."/>
            <person name="Futagami T."/>
            <person name="Toyoda A."/>
            <person name="Takaki Y."/>
            <person name="Nishi S."/>
            <person name="Hori S."/>
            <person name="Arai W."/>
            <person name="Tsubouchi T."/>
            <person name="Morono Y."/>
            <person name="Uchiyama I."/>
            <person name="Ito T."/>
            <person name="Fujiyama A."/>
            <person name="Inagaki F."/>
            <person name="Takami H."/>
        </authorList>
    </citation>
    <scope>NUCLEOTIDE SEQUENCE</scope>
    <source>
        <strain evidence="1">Expedition CK06-06</strain>
    </source>
</reference>
<gene>
    <name evidence="1" type="ORF">S12H4_61294</name>
</gene>
<name>X1UPH2_9ZZZZ</name>
<evidence type="ECO:0008006" key="2">
    <source>
        <dbReference type="Google" id="ProtNLM"/>
    </source>
</evidence>
<evidence type="ECO:0000313" key="1">
    <source>
        <dbReference type="EMBL" id="GAJ19394.1"/>
    </source>
</evidence>
<protein>
    <recommendedName>
        <fullName evidence="2">FAD/NAD(P)-binding domain-containing protein</fullName>
    </recommendedName>
</protein>
<dbReference type="AlphaFoldDB" id="X1UPH2"/>
<dbReference type="EMBL" id="BARW01040638">
    <property type="protein sequence ID" value="GAJ19394.1"/>
    <property type="molecule type" value="Genomic_DNA"/>
</dbReference>
<organism evidence="1">
    <name type="scientific">marine sediment metagenome</name>
    <dbReference type="NCBI Taxonomy" id="412755"/>
    <lineage>
        <taxon>unclassified sequences</taxon>
        <taxon>metagenomes</taxon>
        <taxon>ecological metagenomes</taxon>
    </lineage>
</organism>
<feature type="non-terminal residue" evidence="1">
    <location>
        <position position="37"/>
    </location>
</feature>